<keyword evidence="2 3" id="KW-0067">ATP-binding</keyword>
<comment type="caution">
    <text evidence="6">The sequence shown here is derived from an EMBL/GenBank/DDBJ whole genome shotgun (WGS) entry which is preliminary data.</text>
</comment>
<dbReference type="SUPFAM" id="SSF56112">
    <property type="entry name" value="Protein kinase-like (PK-like)"/>
    <property type="match status" value="1"/>
</dbReference>
<dbReference type="PANTHER" id="PTHR44329">
    <property type="entry name" value="SERINE/THREONINE-PROTEIN KINASE TNNI3K-RELATED"/>
    <property type="match status" value="1"/>
</dbReference>
<keyword evidence="6" id="KW-0418">Kinase</keyword>
<feature type="region of interest" description="Disordered" evidence="4">
    <location>
        <begin position="298"/>
        <end position="417"/>
    </location>
</feature>
<keyword evidence="7" id="KW-1185">Reference proteome</keyword>
<protein>
    <submittedName>
        <fullName evidence="6">Kinase-like domain-containing protein</fullName>
    </submittedName>
</protein>
<dbReference type="Proteomes" id="UP000823399">
    <property type="component" value="Unassembled WGS sequence"/>
</dbReference>
<dbReference type="InterPro" id="IPR008266">
    <property type="entry name" value="Tyr_kinase_AS"/>
</dbReference>
<dbReference type="InterPro" id="IPR011009">
    <property type="entry name" value="Kinase-like_dom_sf"/>
</dbReference>
<feature type="compositionally biased region" description="Polar residues" evidence="4">
    <location>
        <begin position="363"/>
        <end position="373"/>
    </location>
</feature>
<sequence length="566" mass="62062">MENVDVRTEDLPDNLTPFITRTALDHIGGGAFGDVWKCNYDANGISALVAVKAFRLPESYDLEALNRKISREIGILRILRHNNIVPLWGITTGFGRISELRCLVSPWMPNGTLNVYLVSNHNDLTPLDRSRMLKDVSAGLRYLHSISVMHGDITGANILIDKGGHARLIDFGLSTITQPLIDQSHLAATSIRPGAIRYAAPELVLLDNTRELPVPLEKADIYSFGSIMLQILSGLRPWSEIPSEAFIIVRISQGDGPQRPDSQPTIIDSDWKFIQKCLQSEPELRPSADEVLDFVMHRFSSPDPCHGSGPPDDPSDDGPDNDPGASPQGGSNESDTVEQPPGSPPGRESKPSILLKPRISYCHSGSATTHSGTAPNNPDVGPDNDPGAPSHGGSNESDTAEKPLDSPPLHPDHGPKTFFTFTDSLFTTTESSSTSTSNAPVFSTPGFFHYDDSSNAMSGSSTRREPMHHSLDEVFQCMWASSHGLHCNELIRGHDLSLHLREAHGIHGSDKSRVMCMWDGCHVEPIKESLSRHVEEMHLGIVYTCECGNRFSRKDTLNRHRRTCMA</sequence>
<dbReference type="AlphaFoldDB" id="A0A9P7JYI8"/>
<evidence type="ECO:0000256" key="1">
    <source>
        <dbReference type="ARBA" id="ARBA00022741"/>
    </source>
</evidence>
<evidence type="ECO:0000313" key="6">
    <source>
        <dbReference type="EMBL" id="KAG2116466.1"/>
    </source>
</evidence>
<evidence type="ECO:0000256" key="2">
    <source>
        <dbReference type="ARBA" id="ARBA00022840"/>
    </source>
</evidence>
<dbReference type="RefSeq" id="XP_041297565.1">
    <property type="nucleotide sequence ID" value="XM_041429311.1"/>
</dbReference>
<evidence type="ECO:0000256" key="3">
    <source>
        <dbReference type="PROSITE-ProRule" id="PRU10141"/>
    </source>
</evidence>
<dbReference type="Gene3D" id="3.30.160.60">
    <property type="entry name" value="Classic Zinc Finger"/>
    <property type="match status" value="1"/>
</dbReference>
<dbReference type="PROSITE" id="PS00107">
    <property type="entry name" value="PROTEIN_KINASE_ATP"/>
    <property type="match status" value="1"/>
</dbReference>
<dbReference type="PANTHER" id="PTHR44329:SF298">
    <property type="entry name" value="MIXED LINEAGE KINASE DOMAIN-LIKE PROTEIN"/>
    <property type="match status" value="1"/>
</dbReference>
<feature type="binding site" evidence="3">
    <location>
        <position position="52"/>
    </location>
    <ligand>
        <name>ATP</name>
        <dbReference type="ChEBI" id="CHEBI:30616"/>
    </ligand>
</feature>
<name>A0A9P7JYI8_9AGAM</name>
<dbReference type="PROSITE" id="PS50011">
    <property type="entry name" value="PROTEIN_KINASE_DOM"/>
    <property type="match status" value="1"/>
</dbReference>
<dbReference type="Gene3D" id="1.10.510.10">
    <property type="entry name" value="Transferase(Phosphotransferase) domain 1"/>
    <property type="match status" value="1"/>
</dbReference>
<gene>
    <name evidence="6" type="ORF">F5147DRAFT_345930</name>
</gene>
<proteinExistence type="predicted"/>
<evidence type="ECO:0000256" key="4">
    <source>
        <dbReference type="SAM" id="MobiDB-lite"/>
    </source>
</evidence>
<dbReference type="EMBL" id="JABBWM010000006">
    <property type="protein sequence ID" value="KAG2116466.1"/>
    <property type="molecule type" value="Genomic_DNA"/>
</dbReference>
<dbReference type="PROSITE" id="PS00109">
    <property type="entry name" value="PROTEIN_KINASE_TYR"/>
    <property type="match status" value="1"/>
</dbReference>
<reference evidence="6" key="1">
    <citation type="journal article" date="2020" name="New Phytol.">
        <title>Comparative genomics reveals dynamic genome evolution in host specialist ectomycorrhizal fungi.</title>
        <authorList>
            <person name="Lofgren L.A."/>
            <person name="Nguyen N.H."/>
            <person name="Vilgalys R."/>
            <person name="Ruytinx J."/>
            <person name="Liao H.L."/>
            <person name="Branco S."/>
            <person name="Kuo A."/>
            <person name="LaButti K."/>
            <person name="Lipzen A."/>
            <person name="Andreopoulos W."/>
            <person name="Pangilinan J."/>
            <person name="Riley R."/>
            <person name="Hundley H."/>
            <person name="Na H."/>
            <person name="Barry K."/>
            <person name="Grigoriev I.V."/>
            <person name="Stajich J.E."/>
            <person name="Kennedy P.G."/>
        </authorList>
    </citation>
    <scope>NUCLEOTIDE SEQUENCE</scope>
    <source>
        <strain evidence="6">FC423</strain>
    </source>
</reference>
<keyword evidence="6" id="KW-0808">Transferase</keyword>
<evidence type="ECO:0000313" key="7">
    <source>
        <dbReference type="Proteomes" id="UP000823399"/>
    </source>
</evidence>
<dbReference type="InterPro" id="IPR017441">
    <property type="entry name" value="Protein_kinase_ATP_BS"/>
</dbReference>
<evidence type="ECO:0000259" key="5">
    <source>
        <dbReference type="PROSITE" id="PS50011"/>
    </source>
</evidence>
<feature type="compositionally biased region" description="Low complexity" evidence="4">
    <location>
        <begin position="301"/>
        <end position="310"/>
    </location>
</feature>
<dbReference type="GeneID" id="64691570"/>
<feature type="compositionally biased region" description="Basic and acidic residues" evidence="4">
    <location>
        <begin position="399"/>
        <end position="415"/>
    </location>
</feature>
<dbReference type="InterPro" id="IPR000719">
    <property type="entry name" value="Prot_kinase_dom"/>
</dbReference>
<dbReference type="GO" id="GO:0004674">
    <property type="term" value="F:protein serine/threonine kinase activity"/>
    <property type="evidence" value="ECO:0007669"/>
    <property type="project" value="TreeGrafter"/>
</dbReference>
<keyword evidence="1 3" id="KW-0547">Nucleotide-binding</keyword>
<dbReference type="GO" id="GO:0005524">
    <property type="term" value="F:ATP binding"/>
    <property type="evidence" value="ECO:0007669"/>
    <property type="project" value="UniProtKB-UniRule"/>
</dbReference>
<feature type="domain" description="Protein kinase" evidence="5">
    <location>
        <begin position="21"/>
        <end position="300"/>
    </location>
</feature>
<dbReference type="InterPro" id="IPR051681">
    <property type="entry name" value="Ser/Thr_Kinases-Pseudokinases"/>
</dbReference>
<feature type="compositionally biased region" description="Low complexity" evidence="4">
    <location>
        <begin position="374"/>
        <end position="389"/>
    </location>
</feature>
<accession>A0A9P7JYI8</accession>
<organism evidence="6 7">
    <name type="scientific">Suillus discolor</name>
    <dbReference type="NCBI Taxonomy" id="1912936"/>
    <lineage>
        <taxon>Eukaryota</taxon>
        <taxon>Fungi</taxon>
        <taxon>Dikarya</taxon>
        <taxon>Basidiomycota</taxon>
        <taxon>Agaricomycotina</taxon>
        <taxon>Agaricomycetes</taxon>
        <taxon>Agaricomycetidae</taxon>
        <taxon>Boletales</taxon>
        <taxon>Suillineae</taxon>
        <taxon>Suillaceae</taxon>
        <taxon>Suillus</taxon>
    </lineage>
</organism>
<dbReference type="Pfam" id="PF00069">
    <property type="entry name" value="Pkinase"/>
    <property type="match status" value="1"/>
</dbReference>
<dbReference type="OrthoDB" id="4062651at2759"/>